<comment type="caution">
    <text evidence="8">The sequence shown here is derived from an EMBL/GenBank/DDBJ whole genome shotgun (WGS) entry which is preliminary data.</text>
</comment>
<evidence type="ECO:0000256" key="1">
    <source>
        <dbReference type="ARBA" id="ARBA00004651"/>
    </source>
</evidence>
<keyword evidence="5 7" id="KW-0472">Membrane</keyword>
<evidence type="ECO:0000256" key="2">
    <source>
        <dbReference type="ARBA" id="ARBA00022475"/>
    </source>
</evidence>
<dbReference type="PANTHER" id="PTHR47089">
    <property type="entry name" value="ABC TRANSPORTER, PERMEASE PROTEIN"/>
    <property type="match status" value="1"/>
</dbReference>
<keyword evidence="3 7" id="KW-0812">Transmembrane</keyword>
<proteinExistence type="predicted"/>
<organism evidence="8 9">
    <name type="scientific">Nocardioides daedukensis</name>
    <dbReference type="NCBI Taxonomy" id="634462"/>
    <lineage>
        <taxon>Bacteria</taxon>
        <taxon>Bacillati</taxon>
        <taxon>Actinomycetota</taxon>
        <taxon>Actinomycetes</taxon>
        <taxon>Propionibacteriales</taxon>
        <taxon>Nocardioidaceae</taxon>
        <taxon>Nocardioides</taxon>
    </lineage>
</organism>
<dbReference type="RefSeq" id="WP_179503184.1">
    <property type="nucleotide sequence ID" value="NZ_JACCAA010000001.1"/>
</dbReference>
<feature type="region of interest" description="Disordered" evidence="6">
    <location>
        <begin position="1"/>
        <end position="28"/>
    </location>
</feature>
<evidence type="ECO:0000256" key="3">
    <source>
        <dbReference type="ARBA" id="ARBA00022692"/>
    </source>
</evidence>
<feature type="transmembrane region" description="Helical" evidence="7">
    <location>
        <begin position="106"/>
        <end position="128"/>
    </location>
</feature>
<evidence type="ECO:0000313" key="9">
    <source>
        <dbReference type="Proteomes" id="UP000540656"/>
    </source>
</evidence>
<accession>A0A7Y9S582</accession>
<feature type="transmembrane region" description="Helical" evidence="7">
    <location>
        <begin position="373"/>
        <end position="392"/>
    </location>
</feature>
<dbReference type="CDD" id="cd06580">
    <property type="entry name" value="TM_PBP1_transp_TpRbsC_like"/>
    <property type="match status" value="1"/>
</dbReference>
<dbReference type="Proteomes" id="UP000540656">
    <property type="component" value="Unassembled WGS sequence"/>
</dbReference>
<keyword evidence="8" id="KW-0813">Transport</keyword>
<keyword evidence="2" id="KW-1003">Cell membrane</keyword>
<keyword evidence="4 7" id="KW-1133">Transmembrane helix</keyword>
<protein>
    <submittedName>
        <fullName evidence="8">Simple sugar transport system permease protein</fullName>
    </submittedName>
</protein>
<feature type="transmembrane region" description="Helical" evidence="7">
    <location>
        <begin position="233"/>
        <end position="260"/>
    </location>
</feature>
<feature type="transmembrane region" description="Helical" evidence="7">
    <location>
        <begin position="342"/>
        <end position="361"/>
    </location>
</feature>
<gene>
    <name evidence="8" type="ORF">BJ980_003151</name>
</gene>
<feature type="transmembrane region" description="Helical" evidence="7">
    <location>
        <begin position="140"/>
        <end position="158"/>
    </location>
</feature>
<keyword evidence="9" id="KW-1185">Reference proteome</keyword>
<evidence type="ECO:0000256" key="6">
    <source>
        <dbReference type="SAM" id="MobiDB-lite"/>
    </source>
</evidence>
<feature type="transmembrane region" description="Helical" evidence="7">
    <location>
        <begin position="42"/>
        <end position="62"/>
    </location>
</feature>
<dbReference type="Pfam" id="PF02653">
    <property type="entry name" value="BPD_transp_2"/>
    <property type="match status" value="1"/>
</dbReference>
<dbReference type="AlphaFoldDB" id="A0A7Y9S582"/>
<keyword evidence="8" id="KW-0762">Sugar transport</keyword>
<name>A0A7Y9S582_9ACTN</name>
<evidence type="ECO:0000313" key="8">
    <source>
        <dbReference type="EMBL" id="NYG60228.1"/>
    </source>
</evidence>
<dbReference type="InterPro" id="IPR001851">
    <property type="entry name" value="ABC_transp_permease"/>
</dbReference>
<dbReference type="GO" id="GO:0022857">
    <property type="term" value="F:transmembrane transporter activity"/>
    <property type="evidence" value="ECO:0007669"/>
    <property type="project" value="InterPro"/>
</dbReference>
<feature type="transmembrane region" description="Helical" evidence="7">
    <location>
        <begin position="289"/>
        <end position="309"/>
    </location>
</feature>
<dbReference type="EMBL" id="JACCAA010000001">
    <property type="protein sequence ID" value="NYG60228.1"/>
    <property type="molecule type" value="Genomic_DNA"/>
</dbReference>
<feature type="transmembrane region" description="Helical" evidence="7">
    <location>
        <begin position="164"/>
        <end position="185"/>
    </location>
</feature>
<sequence>MTGDQPSKDGATGTAGQPEKRTGPEPRLVGTGIFSATVKDTIVTTVLAIILALLIGAVLIAISNSDVLDALGYFGVYPWDTFTRAGDAIWVSYTSLLKGSIGSLDAIQATLAKSAPLICAGLGVALAFKAGLFNIGAQGQIIAGALAAGYVGFTWTSLPIGLHLLVSVVAGVVAGGIYGGIAGVLKARTGAHEVITTIMLNHVAGFALAYALAREIYQVTGSDERVSPPVADSATYPSLLGVHSGVVVALLAAMLVWWILERSTLGFELKAVGANPDAAQTAGMNVAKVYTVAMLLAGAFAGLAATMQINGDQAQISDTLIGTIGFDAITVALLGRGSPLGTVLAGLLFGALQVGGVSMQASTASTPPELALVLQSLIVLFVAAPAVVRHLVRLRDEKQDSTFAAKGLSA</sequence>
<dbReference type="GO" id="GO:0005886">
    <property type="term" value="C:plasma membrane"/>
    <property type="evidence" value="ECO:0007669"/>
    <property type="project" value="UniProtKB-SubCell"/>
</dbReference>
<reference evidence="8 9" key="1">
    <citation type="submission" date="2020-07" db="EMBL/GenBank/DDBJ databases">
        <title>Sequencing the genomes of 1000 actinobacteria strains.</title>
        <authorList>
            <person name="Klenk H.-P."/>
        </authorList>
    </citation>
    <scope>NUCLEOTIDE SEQUENCE [LARGE SCALE GENOMIC DNA]</scope>
    <source>
        <strain evidence="8 9">DSM 23819</strain>
    </source>
</reference>
<evidence type="ECO:0000256" key="4">
    <source>
        <dbReference type="ARBA" id="ARBA00022989"/>
    </source>
</evidence>
<evidence type="ECO:0000256" key="7">
    <source>
        <dbReference type="SAM" id="Phobius"/>
    </source>
</evidence>
<evidence type="ECO:0000256" key="5">
    <source>
        <dbReference type="ARBA" id="ARBA00023136"/>
    </source>
</evidence>
<dbReference type="PANTHER" id="PTHR47089:SF1">
    <property type="entry name" value="GUANOSINE ABC TRANSPORTER PERMEASE PROTEIN NUPP"/>
    <property type="match status" value="1"/>
</dbReference>
<comment type="subcellular location">
    <subcellularLocation>
        <location evidence="1">Cell membrane</location>
        <topology evidence="1">Multi-pass membrane protein</topology>
    </subcellularLocation>
</comment>